<sequence>MPSNAYRPLAAALIRKTILLVTACACIMAALQAFLAYRAEREYFAQSLHDIANTSVPLLSVSLWDIEPESVRRQVKAIAERRQIGYVRLEVKTGQVFEAGKPQMQAGGDGQHFTIPYPYKNGGSIGTLDIWPDSEAFYSDVVAGLLPTLLGYLLLAILICAMIALILRRDLQKPMHQIAGFVTDLRPETLTRPLRLGRPTGRRRDEIDLVAEGFGKLQAGLNRHIRDLDQRVAERTLELKMAMEAIHEISITDPLTGCFNRHLFDERYPREVERSECNHLPLSVVFCDIDHFKSVNDNHGHVAGDLVLAQVARCLQRELRADLDWIARFGGEEFVIVLQETPLFGARALAERLRQAVAAEAIELSGGPIRMTASFGVAERRADEDATALLARADALLYQAKQEGRDRVCADRFQD</sequence>
<evidence type="ECO:0000256" key="1">
    <source>
        <dbReference type="ARBA" id="ARBA00012528"/>
    </source>
</evidence>
<dbReference type="CDD" id="cd01949">
    <property type="entry name" value="GGDEF"/>
    <property type="match status" value="1"/>
</dbReference>
<evidence type="ECO:0000313" key="6">
    <source>
        <dbReference type="EMBL" id="GGY06990.1"/>
    </source>
</evidence>
<reference evidence="6" key="1">
    <citation type="journal article" date="2014" name="Int. J. Syst. Evol. Microbiol.">
        <title>Complete genome sequence of Corynebacterium casei LMG S-19264T (=DSM 44701T), isolated from a smear-ripened cheese.</title>
        <authorList>
            <consortium name="US DOE Joint Genome Institute (JGI-PGF)"/>
            <person name="Walter F."/>
            <person name="Albersmeier A."/>
            <person name="Kalinowski J."/>
            <person name="Ruckert C."/>
        </authorList>
    </citation>
    <scope>NUCLEOTIDE SEQUENCE</scope>
    <source>
        <strain evidence="6">KCTC 32182</strain>
    </source>
</reference>
<feature type="domain" description="GGDEF" evidence="5">
    <location>
        <begin position="280"/>
        <end position="413"/>
    </location>
</feature>
<accession>A0A918U8D4</accession>
<dbReference type="SMART" id="SM00267">
    <property type="entry name" value="GGDEF"/>
    <property type="match status" value="1"/>
</dbReference>
<dbReference type="RefSeq" id="WP_189531245.1">
    <property type="nucleotide sequence ID" value="NZ_BMYX01000002.1"/>
</dbReference>
<gene>
    <name evidence="6" type="ORF">GCM10011289_06960</name>
</gene>
<dbReference type="AlphaFoldDB" id="A0A918U8D4"/>
<name>A0A918U8D4_9NEIS</name>
<keyword evidence="3" id="KW-0812">Transmembrane</keyword>
<dbReference type="InterPro" id="IPR043128">
    <property type="entry name" value="Rev_trsase/Diguanyl_cyclase"/>
</dbReference>
<evidence type="ECO:0000313" key="7">
    <source>
        <dbReference type="Proteomes" id="UP000645257"/>
    </source>
</evidence>
<reference evidence="6" key="2">
    <citation type="submission" date="2020-09" db="EMBL/GenBank/DDBJ databases">
        <authorList>
            <person name="Sun Q."/>
            <person name="Kim S."/>
        </authorList>
    </citation>
    <scope>NUCLEOTIDE SEQUENCE</scope>
    <source>
        <strain evidence="6">KCTC 32182</strain>
    </source>
</reference>
<dbReference type="Gene3D" id="6.10.340.10">
    <property type="match status" value="1"/>
</dbReference>
<dbReference type="GO" id="GO:0007165">
    <property type="term" value="P:signal transduction"/>
    <property type="evidence" value="ECO:0007669"/>
    <property type="project" value="InterPro"/>
</dbReference>
<dbReference type="GO" id="GO:0016020">
    <property type="term" value="C:membrane"/>
    <property type="evidence" value="ECO:0007669"/>
    <property type="project" value="InterPro"/>
</dbReference>
<comment type="caution">
    <text evidence="6">The sequence shown here is derived from an EMBL/GenBank/DDBJ whole genome shotgun (WGS) entry which is preliminary data.</text>
</comment>
<dbReference type="FunFam" id="3.30.70.270:FF:000001">
    <property type="entry name" value="Diguanylate cyclase domain protein"/>
    <property type="match status" value="1"/>
</dbReference>
<evidence type="ECO:0000256" key="2">
    <source>
        <dbReference type="ARBA" id="ARBA00034247"/>
    </source>
</evidence>
<dbReference type="NCBIfam" id="TIGR00254">
    <property type="entry name" value="GGDEF"/>
    <property type="match status" value="1"/>
</dbReference>
<dbReference type="Proteomes" id="UP000645257">
    <property type="component" value="Unassembled WGS sequence"/>
</dbReference>
<dbReference type="InterPro" id="IPR029787">
    <property type="entry name" value="Nucleotide_cyclase"/>
</dbReference>
<evidence type="ECO:0000259" key="4">
    <source>
        <dbReference type="PROSITE" id="PS50885"/>
    </source>
</evidence>
<feature type="transmembrane region" description="Helical" evidence="3">
    <location>
        <begin position="17"/>
        <end position="37"/>
    </location>
</feature>
<evidence type="ECO:0000259" key="5">
    <source>
        <dbReference type="PROSITE" id="PS50887"/>
    </source>
</evidence>
<feature type="domain" description="HAMP" evidence="4">
    <location>
        <begin position="169"/>
        <end position="226"/>
    </location>
</feature>
<organism evidence="6 7">
    <name type="scientific">Paludibacterium paludis</name>
    <dbReference type="NCBI Taxonomy" id="1225769"/>
    <lineage>
        <taxon>Bacteria</taxon>
        <taxon>Pseudomonadati</taxon>
        <taxon>Pseudomonadota</taxon>
        <taxon>Betaproteobacteria</taxon>
        <taxon>Neisseriales</taxon>
        <taxon>Chromobacteriaceae</taxon>
        <taxon>Paludibacterium</taxon>
    </lineage>
</organism>
<proteinExistence type="predicted"/>
<feature type="transmembrane region" description="Helical" evidence="3">
    <location>
        <begin position="149"/>
        <end position="167"/>
    </location>
</feature>
<evidence type="ECO:0000256" key="3">
    <source>
        <dbReference type="SAM" id="Phobius"/>
    </source>
</evidence>
<keyword evidence="7" id="KW-1185">Reference proteome</keyword>
<dbReference type="PROSITE" id="PS50887">
    <property type="entry name" value="GGDEF"/>
    <property type="match status" value="1"/>
</dbReference>
<dbReference type="PANTHER" id="PTHR45138:SF9">
    <property type="entry name" value="DIGUANYLATE CYCLASE DGCM-RELATED"/>
    <property type="match status" value="1"/>
</dbReference>
<dbReference type="InterPro" id="IPR000160">
    <property type="entry name" value="GGDEF_dom"/>
</dbReference>
<keyword evidence="3" id="KW-0472">Membrane</keyword>
<dbReference type="PROSITE" id="PS50885">
    <property type="entry name" value="HAMP"/>
    <property type="match status" value="1"/>
</dbReference>
<dbReference type="EMBL" id="BMYX01000002">
    <property type="protein sequence ID" value="GGY06990.1"/>
    <property type="molecule type" value="Genomic_DNA"/>
</dbReference>
<dbReference type="PANTHER" id="PTHR45138">
    <property type="entry name" value="REGULATORY COMPONENTS OF SENSORY TRANSDUCTION SYSTEM"/>
    <property type="match status" value="1"/>
</dbReference>
<dbReference type="GO" id="GO:0052621">
    <property type="term" value="F:diguanylate cyclase activity"/>
    <property type="evidence" value="ECO:0007669"/>
    <property type="project" value="UniProtKB-EC"/>
</dbReference>
<comment type="catalytic activity">
    <reaction evidence="2">
        <text>2 GTP = 3',3'-c-di-GMP + 2 diphosphate</text>
        <dbReference type="Rhea" id="RHEA:24898"/>
        <dbReference type="ChEBI" id="CHEBI:33019"/>
        <dbReference type="ChEBI" id="CHEBI:37565"/>
        <dbReference type="ChEBI" id="CHEBI:58805"/>
        <dbReference type="EC" id="2.7.7.65"/>
    </reaction>
</comment>
<dbReference type="InterPro" id="IPR050469">
    <property type="entry name" value="Diguanylate_Cyclase"/>
</dbReference>
<keyword evidence="3" id="KW-1133">Transmembrane helix</keyword>
<dbReference type="Pfam" id="PF00990">
    <property type="entry name" value="GGDEF"/>
    <property type="match status" value="1"/>
</dbReference>
<protein>
    <recommendedName>
        <fullName evidence="1">diguanylate cyclase</fullName>
        <ecNumber evidence="1">2.7.7.65</ecNumber>
    </recommendedName>
</protein>
<dbReference type="InterPro" id="IPR003660">
    <property type="entry name" value="HAMP_dom"/>
</dbReference>
<dbReference type="SUPFAM" id="SSF55073">
    <property type="entry name" value="Nucleotide cyclase"/>
    <property type="match status" value="1"/>
</dbReference>
<dbReference type="EC" id="2.7.7.65" evidence="1"/>
<dbReference type="Gene3D" id="3.30.70.270">
    <property type="match status" value="1"/>
</dbReference>